<feature type="compositionally biased region" description="Basic and acidic residues" evidence="1">
    <location>
        <begin position="985"/>
        <end position="996"/>
    </location>
</feature>
<organism evidence="2 3">
    <name type="scientific">Agrocybe pediades</name>
    <dbReference type="NCBI Taxonomy" id="84607"/>
    <lineage>
        <taxon>Eukaryota</taxon>
        <taxon>Fungi</taxon>
        <taxon>Dikarya</taxon>
        <taxon>Basidiomycota</taxon>
        <taxon>Agaricomycotina</taxon>
        <taxon>Agaricomycetes</taxon>
        <taxon>Agaricomycetidae</taxon>
        <taxon>Agaricales</taxon>
        <taxon>Agaricineae</taxon>
        <taxon>Strophariaceae</taxon>
        <taxon>Agrocybe</taxon>
    </lineage>
</organism>
<evidence type="ECO:0000313" key="3">
    <source>
        <dbReference type="Proteomes" id="UP000521872"/>
    </source>
</evidence>
<evidence type="ECO:0000256" key="1">
    <source>
        <dbReference type="SAM" id="MobiDB-lite"/>
    </source>
</evidence>
<dbReference type="SUPFAM" id="SSF48452">
    <property type="entry name" value="TPR-like"/>
    <property type="match status" value="2"/>
</dbReference>
<dbReference type="AlphaFoldDB" id="A0A8H4QGJ3"/>
<dbReference type="InterPro" id="IPR011990">
    <property type="entry name" value="TPR-like_helical_dom_sf"/>
</dbReference>
<dbReference type="EMBL" id="JAACJL010000059">
    <property type="protein sequence ID" value="KAF4609982.1"/>
    <property type="molecule type" value="Genomic_DNA"/>
</dbReference>
<feature type="region of interest" description="Disordered" evidence="1">
    <location>
        <begin position="956"/>
        <end position="996"/>
    </location>
</feature>
<gene>
    <name evidence="2" type="ORF">D9613_010354</name>
</gene>
<sequence length="996" mass="111986">MADPLSISLAVITLATALKDLTELALKLRDSFRNHPRNMRIAHSLAAETLEIVQDLDKYYQSHRDALDKMPEVRDAVIALSKDMKSVHDKCLPFFQVETSPPKGLRKTILLIELWMKRKELESNICDLKEQANRCYRRFTVCTTLDVTTKSGPDEHRAFAFQTHTQLGTVIAIGELKGAVTEGFVATGRQLSTLQVSDENVLAFMGSTRAALSALPPGVTLSEDLVFKLYIRGHVHKIDNILRDLASKHSYALEEPDARHSRPFSVRSSISLNTPAEVEYMRAKVVTDLIRVQHDLLDVEAGGTPTQEGAWPLNTLSVALDGLGMFSESLVLCTWSVDLYKTLSKSARDVYAPHLALALYNLSYSSFNSGDFARAIVTAAECLALLKISVSTTQMIQLTAEMLSQSARHRRAIDEDPSGALKDAQDSVAMFECLGANEIDESGANAVVLDYANALDVQRRCLYDSQRYQEALDAGEEALGLRRRLAQSYEDVGNQYQIACICIFLCSDAFRDILPLSSALKYAEEAERGFEKVQEIIRAEEDIPYCLEQKTKILMEMGRSGDALAVYQKLARRVRFMATNQWMYLPMLQDLSSDLFELGHYFEAATMSRTIVEISRQSSDTLLPAPRFDILLHHAQNCDMADCLSDALTCSREALVVAKFQRVKDASFTKQYLFCVQTAAHMSLDAGYPDEAINHCQRSLNNISSLSAYNQEILYLICIEALAFLRLGQLSLATATLNRGYDFTESLTLNFQKDVRYGKLLFTSALVYRCKGMQEDALTAIKAAVPIFESANWNPQLYMLSDLQADMGYDAEGLDTAEGAMRSTEHCTSLPPSIAFWHKNSQYSLCLRLFFNGDFTRARKLILEVRAFYKWHSHSRNAWFVNLACAIRAEGILECASDRHAEGAAARTRLEELQRRLRATLSGVAEQVEVGLNYERNFPAWKRLLEKYPLTCSHWSEESSNEEQQSGQEFDQESYQESYQELDQESDKESDQESES</sequence>
<proteinExistence type="predicted"/>
<keyword evidence="3" id="KW-1185">Reference proteome</keyword>
<name>A0A8H4QGJ3_9AGAR</name>
<reference evidence="2 3" key="1">
    <citation type="submission" date="2019-12" db="EMBL/GenBank/DDBJ databases">
        <authorList>
            <person name="Floudas D."/>
            <person name="Bentzer J."/>
            <person name="Ahren D."/>
            <person name="Johansson T."/>
            <person name="Persson P."/>
            <person name="Tunlid A."/>
        </authorList>
    </citation>
    <scope>NUCLEOTIDE SEQUENCE [LARGE SCALE GENOMIC DNA]</scope>
    <source>
        <strain evidence="2 3">CBS 102.39</strain>
    </source>
</reference>
<evidence type="ECO:0000313" key="2">
    <source>
        <dbReference type="EMBL" id="KAF4609982.1"/>
    </source>
</evidence>
<comment type="caution">
    <text evidence="2">The sequence shown here is derived from an EMBL/GenBank/DDBJ whole genome shotgun (WGS) entry which is preliminary data.</text>
</comment>
<dbReference type="Gene3D" id="1.25.40.10">
    <property type="entry name" value="Tetratricopeptide repeat domain"/>
    <property type="match status" value="2"/>
</dbReference>
<dbReference type="Proteomes" id="UP000521872">
    <property type="component" value="Unassembled WGS sequence"/>
</dbReference>
<feature type="compositionally biased region" description="Acidic residues" evidence="1">
    <location>
        <begin position="970"/>
        <end position="984"/>
    </location>
</feature>
<accession>A0A8H4QGJ3</accession>
<protein>
    <submittedName>
        <fullName evidence="2">Uncharacterized protein</fullName>
    </submittedName>
</protein>